<dbReference type="Pfam" id="PF20308">
    <property type="entry name" value="TPR-S"/>
    <property type="match status" value="1"/>
</dbReference>
<name>V5C2L5_9GAMM</name>
<dbReference type="STRING" id="1116472.MGMO_50c00130"/>
<reference evidence="6 7" key="1">
    <citation type="journal article" date="2013" name="Genome Announc.">
        <title>Draft Genome Sequence of the Methanotrophic Gammaproteobacterium Methyloglobulus morosus DSM 22980 Strain KoM1.</title>
        <authorList>
            <person name="Poehlein A."/>
            <person name="Deutzmann J.S."/>
            <person name="Daniel R."/>
            <person name="Simeonova D.D."/>
        </authorList>
    </citation>
    <scope>NUCLEOTIDE SEQUENCE [LARGE SCALE GENOMIC DNA]</scope>
    <source>
        <strain evidence="6 7">KoM1</strain>
    </source>
</reference>
<dbReference type="RefSeq" id="WP_023494286.1">
    <property type="nucleotide sequence ID" value="NZ_AYLO01000049.1"/>
</dbReference>
<evidence type="ECO:0000256" key="1">
    <source>
        <dbReference type="ARBA" id="ARBA00022801"/>
    </source>
</evidence>
<dbReference type="GO" id="GO:0016042">
    <property type="term" value="P:lipid catabolic process"/>
    <property type="evidence" value="ECO:0007669"/>
    <property type="project" value="UniProtKB-KW"/>
</dbReference>
<dbReference type="eggNOG" id="COG1752">
    <property type="taxonomic scope" value="Bacteria"/>
</dbReference>
<evidence type="ECO:0000259" key="5">
    <source>
        <dbReference type="Pfam" id="PF01734"/>
    </source>
</evidence>
<dbReference type="InterPro" id="IPR002641">
    <property type="entry name" value="PNPLA_dom"/>
</dbReference>
<dbReference type="InterPro" id="IPR046880">
    <property type="entry name" value="TPR-S"/>
</dbReference>
<evidence type="ECO:0000313" key="7">
    <source>
        <dbReference type="Proteomes" id="UP000017842"/>
    </source>
</evidence>
<keyword evidence="4" id="KW-0472">Membrane</keyword>
<dbReference type="GO" id="GO:0016787">
    <property type="term" value="F:hydrolase activity"/>
    <property type="evidence" value="ECO:0007669"/>
    <property type="project" value="UniProtKB-KW"/>
</dbReference>
<dbReference type="InterPro" id="IPR050301">
    <property type="entry name" value="NTE"/>
</dbReference>
<dbReference type="SUPFAM" id="SSF52151">
    <property type="entry name" value="FabD/lysophospholipase-like"/>
    <property type="match status" value="1"/>
</dbReference>
<dbReference type="PATRIC" id="fig|1116472.3.peg.1478"/>
<feature type="domain" description="PNPLA" evidence="5">
    <location>
        <begin position="293"/>
        <end position="552"/>
    </location>
</feature>
<dbReference type="Pfam" id="PF01734">
    <property type="entry name" value="Patatin"/>
    <property type="match status" value="1"/>
</dbReference>
<dbReference type="Proteomes" id="UP000017842">
    <property type="component" value="Unassembled WGS sequence"/>
</dbReference>
<dbReference type="InterPro" id="IPR016035">
    <property type="entry name" value="Acyl_Trfase/lysoPLipase"/>
</dbReference>
<comment type="caution">
    <text evidence="6">The sequence shown here is derived from an EMBL/GenBank/DDBJ whole genome shotgun (WGS) entry which is preliminary data.</text>
</comment>
<keyword evidence="4" id="KW-0812">Transmembrane</keyword>
<keyword evidence="2" id="KW-0442">Lipid degradation</keyword>
<proteinExistence type="predicted"/>
<evidence type="ECO:0000256" key="4">
    <source>
        <dbReference type="SAM" id="Phobius"/>
    </source>
</evidence>
<feature type="transmembrane region" description="Helical" evidence="4">
    <location>
        <begin position="828"/>
        <end position="849"/>
    </location>
</feature>
<keyword evidence="4" id="KW-1133">Transmembrane helix</keyword>
<evidence type="ECO:0000256" key="3">
    <source>
        <dbReference type="ARBA" id="ARBA00023098"/>
    </source>
</evidence>
<keyword evidence="1" id="KW-0378">Hydrolase</keyword>
<keyword evidence="7" id="KW-1185">Reference proteome</keyword>
<dbReference type="OrthoDB" id="9813090at2"/>
<dbReference type="EMBL" id="AYLO01000049">
    <property type="protein sequence ID" value="ESS72697.1"/>
    <property type="molecule type" value="Genomic_DNA"/>
</dbReference>
<gene>
    <name evidence="6" type="ORF">MGMO_50c00130</name>
</gene>
<evidence type="ECO:0000256" key="2">
    <source>
        <dbReference type="ARBA" id="ARBA00022963"/>
    </source>
</evidence>
<keyword evidence="3" id="KW-0443">Lipid metabolism</keyword>
<feature type="transmembrane region" description="Helical" evidence="4">
    <location>
        <begin position="792"/>
        <end position="816"/>
    </location>
</feature>
<protein>
    <recommendedName>
        <fullName evidence="5">PNPLA domain-containing protein</fullName>
    </recommendedName>
</protein>
<organism evidence="6 7">
    <name type="scientific">Methyloglobulus morosus KoM1</name>
    <dbReference type="NCBI Taxonomy" id="1116472"/>
    <lineage>
        <taxon>Bacteria</taxon>
        <taxon>Pseudomonadati</taxon>
        <taxon>Pseudomonadota</taxon>
        <taxon>Gammaproteobacteria</taxon>
        <taxon>Methylococcales</taxon>
        <taxon>Methylococcaceae</taxon>
        <taxon>Methyloglobulus</taxon>
    </lineage>
</organism>
<dbReference type="Gene3D" id="3.40.1090.10">
    <property type="entry name" value="Cytosolic phospholipase A2 catalytic domain"/>
    <property type="match status" value="2"/>
</dbReference>
<feature type="transmembrane region" description="Helical" evidence="4">
    <location>
        <begin position="758"/>
        <end position="780"/>
    </location>
</feature>
<dbReference type="PANTHER" id="PTHR14226">
    <property type="entry name" value="NEUROPATHY TARGET ESTERASE/SWISS CHEESE D.MELANOGASTER"/>
    <property type="match status" value="1"/>
</dbReference>
<accession>V5C2L5</accession>
<sequence length="868" mass="98020">MTNEAETTDTILSGRKIPKLQKIKAEVNELKGELNFGKARKLLEKVRDDYSQDIWIVQQLALCTYKDEALYPKHRYETALALLESINLRKADNKDAETLALGGAIYKRLWEFNGQLSNLFESLAFYRAAWERNQQQDMGYGGLSAAYLMDLLAARAERLDRKSGLKPKEAPELRKEAKEIRLNIHDFLLSQQNNPDLAKQYWFLVTIGEACYGLGKYSEAATWLDKARQVEAKEWELQTTFRQWVGIARQQGIEAPTESQNPDQWHEAWKALQHLLGDNTAEALGCYRGKVGLALSGGGFRASFFHLGVMARLAEVDALRSVEVISTVSGGSILGAQYYLEAQNLLQDSTKNLSKDDYLDLIQKLQNDFLQGVQANIRMRAFNNFFDNIRMLFSSSYTRSHKLGELYEEELYSRVADNKGHQPRHMPELLVRPAHGKFQGTDFKPSFHNWRRRSKVPVLLLNTSSLNSGHNWCFTASWMGEPPGLIDIDSNQRYRRLYYAQAPDHLKKYRVGYAAAASSCVPGLFEPLVIDQLYESRSVKLVDGGVHDNQGVQGLLNEACTLVLCSDASGQMGDEKNPADDPGGVLLRTVSVLQDRVREAEYLDLRNRLDSFALEGVFFIHMQKDLVGRSLDWIDCQDLKPAIADTELTSYGIAKDLQAKIASLRTDLDSFTEVEAYALMASGYMMTEQQLKVLDRQHKKDGKSDNWGGFEINALQQRSWEFLKLKDLLAEKPGDQASDKRKDLALQLQVGSNLFFKAWYLAPWLKYTGYAVAGLILLVLSKLIMLQWQNTFISISVGGAVFVLLGVIAGLFLPALKWLNPKKETRSLAIKFSIALTGFCLAKLHLYVFDPLFLARGKLARLLNLGSQ</sequence>
<dbReference type="PANTHER" id="PTHR14226:SF78">
    <property type="entry name" value="SLR0060 PROTEIN"/>
    <property type="match status" value="1"/>
</dbReference>
<dbReference type="AlphaFoldDB" id="V5C2L5"/>
<evidence type="ECO:0000313" key="6">
    <source>
        <dbReference type="EMBL" id="ESS72697.1"/>
    </source>
</evidence>